<dbReference type="Gene3D" id="2.60.40.1120">
    <property type="entry name" value="Carboxypeptidase-like, regulatory domain"/>
    <property type="match status" value="1"/>
</dbReference>
<evidence type="ECO:0000313" key="9">
    <source>
        <dbReference type="Proteomes" id="UP000580839"/>
    </source>
</evidence>
<evidence type="ECO:0000259" key="6">
    <source>
        <dbReference type="Pfam" id="PF00593"/>
    </source>
</evidence>
<dbReference type="EMBL" id="JABFRW010000146">
    <property type="protein sequence ID" value="NOT34793.1"/>
    <property type="molecule type" value="Genomic_DNA"/>
</dbReference>
<feature type="domain" description="TonB-dependent receptor-like beta-barrel" evidence="6">
    <location>
        <begin position="440"/>
        <end position="908"/>
    </location>
</feature>
<name>A0A849SM01_UNCEI</name>
<dbReference type="Proteomes" id="UP000580839">
    <property type="component" value="Unassembled WGS sequence"/>
</dbReference>
<evidence type="ECO:0000256" key="4">
    <source>
        <dbReference type="RuleBase" id="RU003357"/>
    </source>
</evidence>
<dbReference type="PANTHER" id="PTHR40980:SF5">
    <property type="entry name" value="TONB-DEPENDENT RECEPTOR"/>
    <property type="match status" value="1"/>
</dbReference>
<dbReference type="Pfam" id="PF07715">
    <property type="entry name" value="Plug"/>
    <property type="match status" value="1"/>
</dbReference>
<evidence type="ECO:0000313" key="8">
    <source>
        <dbReference type="EMBL" id="NOT34793.1"/>
    </source>
</evidence>
<keyword evidence="5" id="KW-0732">Signal</keyword>
<dbReference type="Pfam" id="PF13620">
    <property type="entry name" value="CarboxypepD_reg"/>
    <property type="match status" value="1"/>
</dbReference>
<proteinExistence type="inferred from homology"/>
<dbReference type="GO" id="GO:0009279">
    <property type="term" value="C:cell outer membrane"/>
    <property type="evidence" value="ECO:0007669"/>
    <property type="project" value="UniProtKB-SubCell"/>
</dbReference>
<sequence length="939" mass="102859">MGRTAGRRCLARAHAWGFSLSLLLTGGLATASLAATGKIQGRVVAIDTGDPIGFADVLLVPRDTTLRRVGGITNADGTYLLEAAAGTYAIQIRALSYARKRIEGIVIEAGKLVPFSTALASEAIQQEEIVVEAKAKQNSEISMLTARRKSSSVGDAVSAEQVRKSPDKDAAEVLRRVTGLSVSDGKYVFVRGLGERYSSVEVDGVRLASPEENKRVVPLDLLPATLLENIVVQKTHTADRPGEFGGGDVQVRTKDFPGKRTWQFSVSQSVAEDVTFGTRKTYASSRADIFGFGADSRRIPDQVFAEVGDGKLFRGNVRQSTMAKLAGTFRGVWSPNGVRTLPNSSYSATYGDEFKLFGRPLGIIESWSLSRSYDRRDQSLLYFQNSLRDTIYAYDETKYEESVTLGGISGLSYRLSPRHALHLRGLYTQSADDEVRSYIGTDVNRLDFTERPIQHRDTRLLYVERNVMSGTLNGQHTLSGLLNAGIDWKLTRSSARRQQPDRREYAYDRNYYPDGNGNLVEYTSLGSVGSREFGDLNDQGWGGSLTASVPLRFGPLGNGKVMLGYDRQLKERTNRYRRFDFIPRGGVDTTLPPDSVFAYGGADSSGYVEESTLDVDNYDAEQRVTAQFVSVDLPFGKRLRTNFGVRVESGFQDVRTFDLFAPGVITRRGTLDNQDVLPSANLTWAASDAINLRLGASRTVSRPDLNELSPSPALEYAGGLRLAGNPDLQRATIDNYDVRVEAFPTLSEVIAAGFYYKAMHEPIERAIQGGAPALLVPRNSDSGRNLGVELELRAGLERLSKRLRGLTLNSNASFISSEIKLKPEVSRNGTTEHPLQGQANYLLNAAIGYAPKPGLELAVLFGATGERLHTLALDPLPDIYDQPTTSLDVTLSFTPFGSARMKASGRNLIHPEIQQRQGDQVVTSYRGHRSFSLALSFGS</sequence>
<dbReference type="Gene3D" id="2.170.130.10">
    <property type="entry name" value="TonB-dependent receptor, plug domain"/>
    <property type="match status" value="1"/>
</dbReference>
<keyword evidence="2 4" id="KW-0472">Membrane</keyword>
<protein>
    <submittedName>
        <fullName evidence="8">TonB-dependent receptor</fullName>
    </submittedName>
</protein>
<comment type="similarity">
    <text evidence="4">Belongs to the TonB-dependent receptor family.</text>
</comment>
<dbReference type="Gene3D" id="2.40.170.20">
    <property type="entry name" value="TonB-dependent receptor, beta-barrel domain"/>
    <property type="match status" value="1"/>
</dbReference>
<evidence type="ECO:0000259" key="7">
    <source>
        <dbReference type="Pfam" id="PF07715"/>
    </source>
</evidence>
<reference evidence="8 9" key="1">
    <citation type="submission" date="2020-04" db="EMBL/GenBank/DDBJ databases">
        <title>Metagenomic profiling of ammonia- and methane-oxidizing microorganisms in a Dutch drinking water treatment plant.</title>
        <authorList>
            <person name="Poghosyan L."/>
            <person name="Leucker S."/>
        </authorList>
    </citation>
    <scope>NUCLEOTIDE SEQUENCE [LARGE SCALE GENOMIC DNA]</scope>
    <source>
        <strain evidence="8">S-RSF-IL-03</strain>
    </source>
</reference>
<comment type="subcellular location">
    <subcellularLocation>
        <location evidence="1 4">Cell outer membrane</location>
    </subcellularLocation>
</comment>
<evidence type="ECO:0000256" key="1">
    <source>
        <dbReference type="ARBA" id="ARBA00004442"/>
    </source>
</evidence>
<keyword evidence="8" id="KW-0675">Receptor</keyword>
<dbReference type="InterPro" id="IPR008969">
    <property type="entry name" value="CarboxyPept-like_regulatory"/>
</dbReference>
<evidence type="ECO:0000256" key="3">
    <source>
        <dbReference type="ARBA" id="ARBA00023237"/>
    </source>
</evidence>
<dbReference type="InterPro" id="IPR036942">
    <property type="entry name" value="Beta-barrel_TonB_sf"/>
</dbReference>
<dbReference type="InterPro" id="IPR037066">
    <property type="entry name" value="Plug_dom_sf"/>
</dbReference>
<dbReference type="PANTHER" id="PTHR40980">
    <property type="entry name" value="PLUG DOMAIN-CONTAINING PROTEIN"/>
    <property type="match status" value="1"/>
</dbReference>
<dbReference type="SUPFAM" id="SSF49464">
    <property type="entry name" value="Carboxypeptidase regulatory domain-like"/>
    <property type="match status" value="1"/>
</dbReference>
<keyword evidence="4" id="KW-0798">TonB box</keyword>
<feature type="signal peptide" evidence="5">
    <location>
        <begin position="1"/>
        <end position="34"/>
    </location>
</feature>
<keyword evidence="3" id="KW-0998">Cell outer membrane</keyword>
<dbReference type="SUPFAM" id="SSF56935">
    <property type="entry name" value="Porins"/>
    <property type="match status" value="1"/>
</dbReference>
<evidence type="ECO:0000256" key="5">
    <source>
        <dbReference type="SAM" id="SignalP"/>
    </source>
</evidence>
<accession>A0A849SM01</accession>
<dbReference type="AlphaFoldDB" id="A0A849SM01"/>
<dbReference type="InterPro" id="IPR000531">
    <property type="entry name" value="Beta-barrel_TonB"/>
</dbReference>
<evidence type="ECO:0000256" key="2">
    <source>
        <dbReference type="ARBA" id="ARBA00023136"/>
    </source>
</evidence>
<gene>
    <name evidence="8" type="ORF">HOP12_11565</name>
</gene>
<comment type="caution">
    <text evidence="8">The sequence shown here is derived from an EMBL/GenBank/DDBJ whole genome shotgun (WGS) entry which is preliminary data.</text>
</comment>
<feature type="domain" description="TonB-dependent receptor plug" evidence="7">
    <location>
        <begin position="152"/>
        <end position="238"/>
    </location>
</feature>
<dbReference type="InterPro" id="IPR012910">
    <property type="entry name" value="Plug_dom"/>
</dbReference>
<dbReference type="Pfam" id="PF00593">
    <property type="entry name" value="TonB_dep_Rec_b-barrel"/>
    <property type="match status" value="1"/>
</dbReference>
<feature type="chain" id="PRO_5033048156" evidence="5">
    <location>
        <begin position="35"/>
        <end position="939"/>
    </location>
</feature>
<organism evidence="8 9">
    <name type="scientific">Eiseniibacteriota bacterium</name>
    <dbReference type="NCBI Taxonomy" id="2212470"/>
    <lineage>
        <taxon>Bacteria</taxon>
        <taxon>Candidatus Eiseniibacteriota</taxon>
    </lineage>
</organism>